<feature type="compositionally biased region" description="Low complexity" evidence="1">
    <location>
        <begin position="133"/>
        <end position="150"/>
    </location>
</feature>
<reference evidence="2 3" key="1">
    <citation type="journal article" date="2005" name="Nat. Biotechnol.">
        <title>Complete genome sequence of the acetic acid bacterium Gluconobacter oxydans.</title>
        <authorList>
            <person name="Prust C."/>
            <person name="Hoffmeister M."/>
            <person name="Liesegang H."/>
            <person name="Wiezer A."/>
            <person name="Fricke W.F."/>
            <person name="Ehrenreich A."/>
            <person name="Gottschalk G."/>
            <person name="Deppenmeier U."/>
        </authorList>
    </citation>
    <scope>NUCLEOTIDE SEQUENCE [LARGE SCALE GENOMIC DNA]</scope>
    <source>
        <strain evidence="2 3">621H</strain>
    </source>
</reference>
<feature type="region of interest" description="Disordered" evidence="1">
    <location>
        <begin position="1"/>
        <end position="162"/>
    </location>
</feature>
<evidence type="ECO:0000313" key="2">
    <source>
        <dbReference type="EMBL" id="AAW60372.1"/>
    </source>
</evidence>
<dbReference type="EMBL" id="CP000009">
    <property type="protein sequence ID" value="AAW60372.1"/>
    <property type="molecule type" value="Genomic_DNA"/>
</dbReference>
<dbReference type="AlphaFoldDB" id="Q5FTC4"/>
<accession>Q5FTC4</accession>
<dbReference type="Proteomes" id="UP000006375">
    <property type="component" value="Chromosome"/>
</dbReference>
<organism evidence="2 3">
    <name type="scientific">Gluconobacter oxydans (strain 621H)</name>
    <name type="common">Gluconobacter suboxydans</name>
    <dbReference type="NCBI Taxonomy" id="290633"/>
    <lineage>
        <taxon>Bacteria</taxon>
        <taxon>Pseudomonadati</taxon>
        <taxon>Pseudomonadota</taxon>
        <taxon>Alphaproteobacteria</taxon>
        <taxon>Acetobacterales</taxon>
        <taxon>Acetobacteraceae</taxon>
        <taxon>Gluconobacter</taxon>
    </lineage>
</organism>
<feature type="compositionally biased region" description="Basic and acidic residues" evidence="1">
    <location>
        <begin position="102"/>
        <end position="118"/>
    </location>
</feature>
<proteinExistence type="predicted"/>
<evidence type="ECO:0000256" key="1">
    <source>
        <dbReference type="SAM" id="MobiDB-lite"/>
    </source>
</evidence>
<feature type="compositionally biased region" description="Polar residues" evidence="1">
    <location>
        <begin position="152"/>
        <end position="161"/>
    </location>
</feature>
<dbReference type="HOGENOM" id="CLU_1178870_0_0_5"/>
<name>Q5FTC4_GLUOX</name>
<dbReference type="KEGG" id="gox:GOX0594"/>
<keyword evidence="3" id="KW-1185">Reference proteome</keyword>
<evidence type="ECO:0000313" key="3">
    <source>
        <dbReference type="Proteomes" id="UP000006375"/>
    </source>
</evidence>
<feature type="compositionally biased region" description="Basic residues" evidence="1">
    <location>
        <begin position="18"/>
        <end position="27"/>
    </location>
</feature>
<protein>
    <submittedName>
        <fullName evidence="2">Uncharacterized protein</fullName>
    </submittedName>
</protein>
<dbReference type="STRING" id="290633.GOX0594"/>
<gene>
    <name evidence="2" type="ordered locus">GOX0594</name>
</gene>
<sequence length="235" mass="25980">MTRRARSGCRNSPERSGRAHGKVHHRRNDAPGNNGSLRFRDNDRNRYGSRSRSENAASVRDNGADSPARQTASAANGSCIRLRYNVRNPTPILPGSAPDAHPCARRDTRSHRNTDSENARSAGPSADRTHTGRPALLPASSPAPRDSAADTTAYQSGTTGVPASRITGLKRFRTSGQASCSQVRKRFFPREDVPRVQRSRCAGRHIPQTGSLRCRMSRQYSSFSIRRRLPRHSRE</sequence>